<name>A0ABP8EZT5_9MYCO</name>
<comment type="caution">
    <text evidence="2">The sequence shown here is derived from an EMBL/GenBank/DDBJ whole genome shotgun (WGS) entry which is preliminary data.</text>
</comment>
<evidence type="ECO:0000313" key="2">
    <source>
        <dbReference type="EMBL" id="GAA4290910.1"/>
    </source>
</evidence>
<evidence type="ECO:0000313" key="3">
    <source>
        <dbReference type="Proteomes" id="UP001501417"/>
    </source>
</evidence>
<evidence type="ECO:0000256" key="1">
    <source>
        <dbReference type="SAM" id="MobiDB-lite"/>
    </source>
</evidence>
<dbReference type="Proteomes" id="UP001501417">
    <property type="component" value="Unassembled WGS sequence"/>
</dbReference>
<feature type="region of interest" description="Disordered" evidence="1">
    <location>
        <begin position="83"/>
        <end position="124"/>
    </location>
</feature>
<protein>
    <recommendedName>
        <fullName evidence="4">Flagellar hook-length control protein</fullName>
    </recommendedName>
</protein>
<feature type="compositionally biased region" description="Basic and acidic residues" evidence="1">
    <location>
        <begin position="109"/>
        <end position="124"/>
    </location>
</feature>
<dbReference type="RefSeq" id="WP_264044380.1">
    <property type="nucleotide sequence ID" value="NZ_BAABGF010000042.1"/>
</dbReference>
<proteinExistence type="predicted"/>
<dbReference type="EMBL" id="BAABGF010000042">
    <property type="protein sequence ID" value="GAA4290910.1"/>
    <property type="molecule type" value="Genomic_DNA"/>
</dbReference>
<keyword evidence="3" id="KW-1185">Reference proteome</keyword>
<accession>A0ABP8EZT5</accession>
<evidence type="ECO:0008006" key="4">
    <source>
        <dbReference type="Google" id="ProtNLM"/>
    </source>
</evidence>
<sequence length="124" mass="13141">MTSKRDTIDAALALAENLHAGKVEPAGLDGELADTCRELFGQVVGERDPLWSLQVDVTRHAIALGALTADELSEWAAVIRQRAAEPTEAPNQSDVPAEGISFASGPHSPEIEGSKLVREPEGDT</sequence>
<organism evidence="2 3">
    <name type="scientific">Mycobacterium paraffinicum</name>
    <dbReference type="NCBI Taxonomy" id="53378"/>
    <lineage>
        <taxon>Bacteria</taxon>
        <taxon>Bacillati</taxon>
        <taxon>Actinomycetota</taxon>
        <taxon>Actinomycetes</taxon>
        <taxon>Mycobacteriales</taxon>
        <taxon>Mycobacteriaceae</taxon>
        <taxon>Mycobacterium</taxon>
    </lineage>
</organism>
<gene>
    <name evidence="2" type="ORF">GCM10023161_36410</name>
</gene>
<reference evidence="3" key="1">
    <citation type="journal article" date="2019" name="Int. J. Syst. Evol. Microbiol.">
        <title>The Global Catalogue of Microorganisms (GCM) 10K type strain sequencing project: providing services to taxonomists for standard genome sequencing and annotation.</title>
        <authorList>
            <consortium name="The Broad Institute Genomics Platform"/>
            <consortium name="The Broad Institute Genome Sequencing Center for Infectious Disease"/>
            <person name="Wu L."/>
            <person name="Ma J."/>
        </authorList>
    </citation>
    <scope>NUCLEOTIDE SEQUENCE [LARGE SCALE GENOMIC DNA]</scope>
    <source>
        <strain evidence="3">JCM 17782</strain>
    </source>
</reference>